<sequence length="221" mass="25274">MKGVQLMLNLSNILNKHLKKEYLFLAIIIYSGTLLMPKTCTADSARAIIGPMSVLGNLSVPEQQILFNRFREQLNQRYHLVSHKVLELIAERGIKSIDIEDCTSSKCVREVLSFTKNLHHQFKTDELFLFQLVRNETETQMSLKLSSLSIPEITEKIVTRTCHKCDTETLIRHVDKLVQKMLENLPLEKVALPEKDIVPTEKEVALPEKDIVPTEKEVALP</sequence>
<dbReference type="AlphaFoldDB" id="A0A382T7P9"/>
<proteinExistence type="predicted"/>
<accession>A0A382T7P9</accession>
<feature type="non-terminal residue" evidence="1">
    <location>
        <position position="221"/>
    </location>
</feature>
<gene>
    <name evidence="1" type="ORF">METZ01_LOCUS370696</name>
</gene>
<reference evidence="1" key="1">
    <citation type="submission" date="2018-05" db="EMBL/GenBank/DDBJ databases">
        <authorList>
            <person name="Lanie J.A."/>
            <person name="Ng W.-L."/>
            <person name="Kazmierczak K.M."/>
            <person name="Andrzejewski T.M."/>
            <person name="Davidsen T.M."/>
            <person name="Wayne K.J."/>
            <person name="Tettelin H."/>
            <person name="Glass J.I."/>
            <person name="Rusch D."/>
            <person name="Podicherti R."/>
            <person name="Tsui H.-C.T."/>
            <person name="Winkler M.E."/>
        </authorList>
    </citation>
    <scope>NUCLEOTIDE SEQUENCE</scope>
</reference>
<evidence type="ECO:0000313" key="1">
    <source>
        <dbReference type="EMBL" id="SVD17842.1"/>
    </source>
</evidence>
<name>A0A382T7P9_9ZZZZ</name>
<protein>
    <submittedName>
        <fullName evidence="1">Uncharacterized protein</fullName>
    </submittedName>
</protein>
<organism evidence="1">
    <name type="scientific">marine metagenome</name>
    <dbReference type="NCBI Taxonomy" id="408172"/>
    <lineage>
        <taxon>unclassified sequences</taxon>
        <taxon>metagenomes</taxon>
        <taxon>ecological metagenomes</taxon>
    </lineage>
</organism>
<dbReference type="EMBL" id="UINC01134350">
    <property type="protein sequence ID" value="SVD17842.1"/>
    <property type="molecule type" value="Genomic_DNA"/>
</dbReference>